<sequence length="168" mass="19551">MEQVSSRSYWDLCKTSLSVNFKPRRTWLGKTWILAIRNQSGVTIPFLRESFTRDRKLQDIRNWMTYRMSSESSPSHMGVWAASAFSQPGLLNNSSFHRCSYLKIFYGEWIFGRFENIVDLKGLKMKVTCLERLPFEASKAVLAIDRSDSWIDPNPRYPESGLDPRINS</sequence>
<reference evidence="1" key="1">
    <citation type="journal article" date="2020" name="Stud. Mycol.">
        <title>101 Dothideomycetes genomes: a test case for predicting lifestyles and emergence of pathogens.</title>
        <authorList>
            <person name="Haridas S."/>
            <person name="Albert R."/>
            <person name="Binder M."/>
            <person name="Bloem J."/>
            <person name="Labutti K."/>
            <person name="Salamov A."/>
            <person name="Andreopoulos B."/>
            <person name="Baker S."/>
            <person name="Barry K."/>
            <person name="Bills G."/>
            <person name="Bluhm B."/>
            <person name="Cannon C."/>
            <person name="Castanera R."/>
            <person name="Culley D."/>
            <person name="Daum C."/>
            <person name="Ezra D."/>
            <person name="Gonzalez J."/>
            <person name="Henrissat B."/>
            <person name="Kuo A."/>
            <person name="Liang C."/>
            <person name="Lipzen A."/>
            <person name="Lutzoni F."/>
            <person name="Magnuson J."/>
            <person name="Mondo S."/>
            <person name="Nolan M."/>
            <person name="Ohm R."/>
            <person name="Pangilinan J."/>
            <person name="Park H.-J."/>
            <person name="Ramirez L."/>
            <person name="Alfaro M."/>
            <person name="Sun H."/>
            <person name="Tritt A."/>
            <person name="Yoshinaga Y."/>
            <person name="Zwiers L.-H."/>
            <person name="Turgeon B."/>
            <person name="Goodwin S."/>
            <person name="Spatafora J."/>
            <person name="Crous P."/>
            <person name="Grigoriev I."/>
        </authorList>
    </citation>
    <scope>NUCLEOTIDE SEQUENCE</scope>
    <source>
        <strain evidence="1">ATCC 200398</strain>
    </source>
</reference>
<evidence type="ECO:0000313" key="2">
    <source>
        <dbReference type="Proteomes" id="UP000799755"/>
    </source>
</evidence>
<name>A0ACB6QEQ6_9PLEO</name>
<organism evidence="1 2">
    <name type="scientific">Lindgomyces ingoldianus</name>
    <dbReference type="NCBI Taxonomy" id="673940"/>
    <lineage>
        <taxon>Eukaryota</taxon>
        <taxon>Fungi</taxon>
        <taxon>Dikarya</taxon>
        <taxon>Ascomycota</taxon>
        <taxon>Pezizomycotina</taxon>
        <taxon>Dothideomycetes</taxon>
        <taxon>Pleosporomycetidae</taxon>
        <taxon>Pleosporales</taxon>
        <taxon>Lindgomycetaceae</taxon>
        <taxon>Lindgomyces</taxon>
    </lineage>
</organism>
<dbReference type="EMBL" id="MU003533">
    <property type="protein sequence ID" value="KAF2464980.1"/>
    <property type="molecule type" value="Genomic_DNA"/>
</dbReference>
<evidence type="ECO:0000313" key="1">
    <source>
        <dbReference type="EMBL" id="KAF2464980.1"/>
    </source>
</evidence>
<protein>
    <submittedName>
        <fullName evidence="1">Uncharacterized protein</fullName>
    </submittedName>
</protein>
<proteinExistence type="predicted"/>
<gene>
    <name evidence="1" type="ORF">BDR25DRAFT_361200</name>
</gene>
<dbReference type="Proteomes" id="UP000799755">
    <property type="component" value="Unassembled WGS sequence"/>
</dbReference>
<comment type="caution">
    <text evidence="1">The sequence shown here is derived from an EMBL/GenBank/DDBJ whole genome shotgun (WGS) entry which is preliminary data.</text>
</comment>
<accession>A0ACB6QEQ6</accession>
<keyword evidence="2" id="KW-1185">Reference proteome</keyword>